<dbReference type="EMBL" id="JAHRID010000008">
    <property type="protein sequence ID" value="MBV2130497.1"/>
    <property type="molecule type" value="Genomic_DNA"/>
</dbReference>
<protein>
    <submittedName>
        <fullName evidence="5">PAS domain-containing methyl-accepting chemotaxis protein</fullName>
    </submittedName>
</protein>
<name>A0ABS6MNU6_9GAMM</name>
<reference evidence="5 6" key="1">
    <citation type="submission" date="2021-06" db="EMBL/GenBank/DDBJ databases">
        <title>Rheinheimera indica sp. nov., isolated from deep-sea sediment.</title>
        <authorList>
            <person name="Wang Z."/>
            <person name="Zhang X.-Y."/>
        </authorList>
    </citation>
    <scope>NUCLEOTIDE SEQUENCE [LARGE SCALE GENOMIC DNA]</scope>
    <source>
        <strain evidence="5 6">SM2107</strain>
    </source>
</reference>
<keyword evidence="1" id="KW-0807">Transducer</keyword>
<feature type="domain" description="PAS" evidence="3">
    <location>
        <begin position="1"/>
        <end position="34"/>
    </location>
</feature>
<dbReference type="NCBIfam" id="TIGR00229">
    <property type="entry name" value="sensory_box"/>
    <property type="match status" value="2"/>
</dbReference>
<dbReference type="Pfam" id="PF00015">
    <property type="entry name" value="MCPsignal"/>
    <property type="match status" value="1"/>
</dbReference>
<evidence type="ECO:0000313" key="6">
    <source>
        <dbReference type="Proteomes" id="UP000704611"/>
    </source>
</evidence>
<dbReference type="InterPro" id="IPR050903">
    <property type="entry name" value="Bact_Chemotaxis_MeTrfase"/>
</dbReference>
<dbReference type="PANTHER" id="PTHR24422">
    <property type="entry name" value="CHEMOTAXIS PROTEIN METHYLTRANSFERASE"/>
    <property type="match status" value="1"/>
</dbReference>
<evidence type="ECO:0000256" key="1">
    <source>
        <dbReference type="PROSITE-ProRule" id="PRU00284"/>
    </source>
</evidence>
<dbReference type="SMART" id="SM00283">
    <property type="entry name" value="MA"/>
    <property type="match status" value="1"/>
</dbReference>
<keyword evidence="6" id="KW-1185">Reference proteome</keyword>
<comment type="caution">
    <text evidence="5">The sequence shown here is derived from an EMBL/GenBank/DDBJ whole genome shotgun (WGS) entry which is preliminary data.</text>
</comment>
<gene>
    <name evidence="5" type="ORF">KQY15_15485</name>
</gene>
<dbReference type="Proteomes" id="UP000704611">
    <property type="component" value="Unassembled WGS sequence"/>
</dbReference>
<organism evidence="5 6">
    <name type="scientific">Arsukibacterium indicum</name>
    <dbReference type="NCBI Taxonomy" id="2848612"/>
    <lineage>
        <taxon>Bacteria</taxon>
        <taxon>Pseudomonadati</taxon>
        <taxon>Pseudomonadota</taxon>
        <taxon>Gammaproteobacteria</taxon>
        <taxon>Chromatiales</taxon>
        <taxon>Chromatiaceae</taxon>
        <taxon>Arsukibacterium</taxon>
    </lineage>
</organism>
<evidence type="ECO:0000313" key="5">
    <source>
        <dbReference type="EMBL" id="MBV2130497.1"/>
    </source>
</evidence>
<dbReference type="PANTHER" id="PTHR24422:SF10">
    <property type="entry name" value="CHEMOTAXIS PROTEIN METHYLTRANSFERASE 2"/>
    <property type="match status" value="1"/>
</dbReference>
<dbReference type="InterPro" id="IPR001610">
    <property type="entry name" value="PAC"/>
</dbReference>
<accession>A0ABS6MNU6</accession>
<dbReference type="Pfam" id="PF08447">
    <property type="entry name" value="PAS_3"/>
    <property type="match status" value="2"/>
</dbReference>
<dbReference type="InterPro" id="IPR013655">
    <property type="entry name" value="PAS_fold_3"/>
</dbReference>
<dbReference type="InterPro" id="IPR000700">
    <property type="entry name" value="PAS-assoc_C"/>
</dbReference>
<proteinExistence type="predicted"/>
<dbReference type="PROSITE" id="PS50111">
    <property type="entry name" value="CHEMOTAXIS_TRANSDUC_2"/>
    <property type="match status" value="1"/>
</dbReference>
<feature type="domain" description="Methyl-accepting transducer" evidence="2">
    <location>
        <begin position="208"/>
        <end position="400"/>
    </location>
</feature>
<dbReference type="SMART" id="SM00086">
    <property type="entry name" value="PAC"/>
    <property type="match status" value="2"/>
</dbReference>
<dbReference type="InterPro" id="IPR004089">
    <property type="entry name" value="MCPsignal_dom"/>
</dbReference>
<sequence length="400" mass="43956">MLPILNLPPDGVVSRVNPLFLQATGYQEHEVLGQHHRLFCDKDYAASADYKQFWRELAVGQSHSGVFERRTKQAEVMYLDASYFPVKDPAGKVTRIIKIARDITKNQQRLDFQNAVFDAFDRTTAIIHFTPQGIIEDANSLFLAATGYQKQEIVGKHHEMFCYPDFYKKNPRFWQEMAAGKAFSGLFERKNKAGQSIWLEASYNPIFNEKNQVTKIVKLASDITARIIRAYDAADQASATSDKTARITASASQALSEAVTTSGMIASEVDGASAISKQLNEQSNSIQEIVTTIRAIADQTNLLALNAAIEAARAGESGRGFAVVADEVRTLAARTSEATNKVATVIESNAGLISQIYQQMSKIQQASAQGQQKISGVSSGLDDVQRGVAEVAELILRLKQ</sequence>
<feature type="domain" description="PAC" evidence="4">
    <location>
        <begin position="181"/>
        <end position="235"/>
    </location>
</feature>
<evidence type="ECO:0000259" key="4">
    <source>
        <dbReference type="PROSITE" id="PS50113"/>
    </source>
</evidence>
<dbReference type="PROSITE" id="PS50112">
    <property type="entry name" value="PAS"/>
    <property type="match status" value="1"/>
</dbReference>
<evidence type="ECO:0000259" key="2">
    <source>
        <dbReference type="PROSITE" id="PS50111"/>
    </source>
</evidence>
<dbReference type="PROSITE" id="PS50113">
    <property type="entry name" value="PAC"/>
    <property type="match status" value="1"/>
</dbReference>
<dbReference type="InterPro" id="IPR000014">
    <property type="entry name" value="PAS"/>
</dbReference>
<evidence type="ECO:0000259" key="3">
    <source>
        <dbReference type="PROSITE" id="PS50112"/>
    </source>
</evidence>
<dbReference type="CDD" id="cd00130">
    <property type="entry name" value="PAS"/>
    <property type="match status" value="2"/>
</dbReference>